<dbReference type="SUPFAM" id="SSF63380">
    <property type="entry name" value="Riboflavin synthase domain-like"/>
    <property type="match status" value="1"/>
</dbReference>
<dbReference type="InterPro" id="IPR023455">
    <property type="entry name" value="Dihydroorotate_DHASE_ETsu"/>
</dbReference>
<keyword evidence="5 11" id="KW-0479">Metal-binding</keyword>
<dbReference type="InterPro" id="IPR037117">
    <property type="entry name" value="Dihydroorotate_DH_ele_sf"/>
</dbReference>
<name>A0ABR7NEP3_9FIRM</name>
<comment type="function">
    <text evidence="11">Responsible for channeling the electrons from the oxidation of dihydroorotate from the FMN redox center in the PyrD type B subunit to the ultimate electron acceptor NAD(+).</text>
</comment>
<dbReference type="InterPro" id="IPR039261">
    <property type="entry name" value="FNR_nucleotide-bd"/>
</dbReference>
<evidence type="ECO:0000256" key="3">
    <source>
        <dbReference type="ARBA" id="ARBA00022630"/>
    </source>
</evidence>
<dbReference type="InterPro" id="IPR017938">
    <property type="entry name" value="Riboflavin_synthase-like_b-brl"/>
</dbReference>
<dbReference type="Gene3D" id="3.40.50.80">
    <property type="entry name" value="Nucleotide-binding domain of ferredoxin-NADP reductase (FNR) module"/>
    <property type="match status" value="1"/>
</dbReference>
<dbReference type="Gene3D" id="2.10.240.10">
    <property type="entry name" value="Dihydroorotate dehydrogenase, electron transfer subunit"/>
    <property type="match status" value="1"/>
</dbReference>
<evidence type="ECO:0000256" key="9">
    <source>
        <dbReference type="ARBA" id="ARBA00023004"/>
    </source>
</evidence>
<gene>
    <name evidence="11" type="primary">pyrK</name>
    <name evidence="13" type="ORF">H8717_00260</name>
</gene>
<comment type="caution">
    <text evidence="11">Lacks conserved residue(s) required for the propagation of feature annotation.</text>
</comment>
<dbReference type="InterPro" id="IPR019480">
    <property type="entry name" value="Dihydroorotate_DH_Fe-S-bd"/>
</dbReference>
<sequence length="261" mass="28060">MSNALPPFSAKLLSSRPLGGGMRELCLEVPDEFCRASRPGMFVHLKVPDAPQHLLRRPISIMDLEPEDNLLVLGVQPKGEGTRLICSLREGGCIEMLGPLGNGFSLNDAKTVWAIGGGVGVAPMLYACREFSKSARVTASLGFRTRDMIFSERDFHESAFRLVIATDDGTAGFHGNALAALSSHPLPDLIIACGPTPMLKAVQEFALGHNLHCQLSLEQRMGCGYGACLTCSCRTMSRDGEEHYARVCADGPVFDAGKVVL</sequence>
<dbReference type="PIRSF" id="PIRSF006816">
    <property type="entry name" value="Cyc3_hyd_g"/>
    <property type="match status" value="1"/>
</dbReference>
<keyword evidence="10 11" id="KW-0411">Iron-sulfur</keyword>
<evidence type="ECO:0000256" key="6">
    <source>
        <dbReference type="ARBA" id="ARBA00022827"/>
    </source>
</evidence>
<feature type="binding site" evidence="11">
    <location>
        <position position="248"/>
    </location>
    <ligand>
        <name>[2Fe-2S] cluster</name>
        <dbReference type="ChEBI" id="CHEBI:190135"/>
    </ligand>
</feature>
<keyword evidence="6 11" id="KW-0274">FAD</keyword>
<evidence type="ECO:0000256" key="4">
    <source>
        <dbReference type="ARBA" id="ARBA00022714"/>
    </source>
</evidence>
<accession>A0ABR7NEP3</accession>
<keyword evidence="7 11" id="KW-0665">Pyrimidine biosynthesis</keyword>
<keyword evidence="4 11" id="KW-0001">2Fe-2S</keyword>
<evidence type="ECO:0000256" key="10">
    <source>
        <dbReference type="ARBA" id="ARBA00023014"/>
    </source>
</evidence>
<dbReference type="PANTHER" id="PTHR43513:SF3">
    <property type="entry name" value="DIHYDROOROTATE DEHYDROGENASE B (NAD(+)), ELECTRON TRANSFER SUBUNIT-RELATED"/>
    <property type="match status" value="1"/>
</dbReference>
<evidence type="ECO:0000313" key="13">
    <source>
        <dbReference type="EMBL" id="MBC8574845.1"/>
    </source>
</evidence>
<dbReference type="HAMAP" id="MF_01211">
    <property type="entry name" value="DHODB_Fe_S_bind"/>
    <property type="match status" value="1"/>
</dbReference>
<evidence type="ECO:0000256" key="11">
    <source>
        <dbReference type="HAMAP-Rule" id="MF_01211"/>
    </source>
</evidence>
<dbReference type="Pfam" id="PF10418">
    <property type="entry name" value="DHODB_Fe-S_bind"/>
    <property type="match status" value="1"/>
</dbReference>
<keyword evidence="9 11" id="KW-0408">Iron</keyword>
<comment type="caution">
    <text evidence="13">The sequence shown here is derived from an EMBL/GenBank/DDBJ whole genome shotgun (WGS) entry which is preliminary data.</text>
</comment>
<proteinExistence type="inferred from homology"/>
<feature type="binding site" evidence="11">
    <location>
        <position position="223"/>
    </location>
    <ligand>
        <name>[2Fe-2S] cluster</name>
        <dbReference type="ChEBI" id="CHEBI:190135"/>
    </ligand>
</feature>
<keyword evidence="2 11" id="KW-0813">Transport</keyword>
<evidence type="ECO:0000259" key="12">
    <source>
        <dbReference type="PROSITE" id="PS51384"/>
    </source>
</evidence>
<evidence type="ECO:0000256" key="5">
    <source>
        <dbReference type="ARBA" id="ARBA00022723"/>
    </source>
</evidence>
<comment type="pathway">
    <text evidence="11">Pyrimidine metabolism; UMP biosynthesis via de novo pathway; orotate from (S)-dihydroorotate (NAD(+) route): step 1/1.</text>
</comment>
<comment type="cofactor">
    <cofactor evidence="11">
        <name>FAD</name>
        <dbReference type="ChEBI" id="CHEBI:57692"/>
    </cofactor>
    <text evidence="11">Binds 1 FAD per subunit.</text>
</comment>
<dbReference type="CDD" id="cd06218">
    <property type="entry name" value="DHOD_e_trans"/>
    <property type="match status" value="1"/>
</dbReference>
<feature type="binding site" evidence="11">
    <location>
        <position position="231"/>
    </location>
    <ligand>
        <name>[2Fe-2S] cluster</name>
        <dbReference type="ChEBI" id="CHEBI:190135"/>
    </ligand>
</feature>
<dbReference type="EMBL" id="JACRTB010000001">
    <property type="protein sequence ID" value="MBC8574845.1"/>
    <property type="molecule type" value="Genomic_DNA"/>
</dbReference>
<feature type="binding site" evidence="11">
    <location>
        <position position="228"/>
    </location>
    <ligand>
        <name>[2Fe-2S] cluster</name>
        <dbReference type="ChEBI" id="CHEBI:190135"/>
    </ligand>
</feature>
<feature type="domain" description="FAD-binding FR-type" evidence="12">
    <location>
        <begin position="5"/>
        <end position="106"/>
    </location>
</feature>
<dbReference type="PANTHER" id="PTHR43513">
    <property type="entry name" value="DIHYDROOROTATE DEHYDROGENASE B (NAD(+)), ELECTRON TRANSFER SUBUNIT"/>
    <property type="match status" value="1"/>
</dbReference>
<dbReference type="InterPro" id="IPR017927">
    <property type="entry name" value="FAD-bd_FR_type"/>
</dbReference>
<dbReference type="Gene3D" id="2.40.30.10">
    <property type="entry name" value="Translation factors"/>
    <property type="match status" value="1"/>
</dbReference>
<evidence type="ECO:0000313" key="14">
    <source>
        <dbReference type="Proteomes" id="UP000658131"/>
    </source>
</evidence>
<comment type="cofactor">
    <cofactor evidence="11">
        <name>[2Fe-2S] cluster</name>
        <dbReference type="ChEBI" id="CHEBI:190135"/>
    </cofactor>
    <text evidence="11">Binds 1 [2Fe-2S] cluster per subunit.</text>
</comment>
<feature type="binding site" evidence="11">
    <location>
        <begin position="81"/>
        <end position="82"/>
    </location>
    <ligand>
        <name>FAD</name>
        <dbReference type="ChEBI" id="CHEBI:57692"/>
    </ligand>
</feature>
<dbReference type="InterPro" id="IPR012165">
    <property type="entry name" value="Cyt_c3_hydrogenase_gsu"/>
</dbReference>
<dbReference type="InterPro" id="IPR050353">
    <property type="entry name" value="PyrK_electron_transfer"/>
</dbReference>
<evidence type="ECO:0000256" key="1">
    <source>
        <dbReference type="ARBA" id="ARBA00006422"/>
    </source>
</evidence>
<dbReference type="SUPFAM" id="SSF52343">
    <property type="entry name" value="Ferredoxin reductase-like, C-terminal NADP-linked domain"/>
    <property type="match status" value="1"/>
</dbReference>
<comment type="subunit">
    <text evidence="11">Heterotetramer of 2 PyrK and 2 PyrD type B subunits.</text>
</comment>
<keyword evidence="14" id="KW-1185">Reference proteome</keyword>
<keyword evidence="8 11" id="KW-0249">Electron transport</keyword>
<dbReference type="Proteomes" id="UP000658131">
    <property type="component" value="Unassembled WGS sequence"/>
</dbReference>
<organism evidence="13 14">
    <name type="scientific">Yanshouia hominis</name>
    <dbReference type="NCBI Taxonomy" id="2763673"/>
    <lineage>
        <taxon>Bacteria</taxon>
        <taxon>Bacillati</taxon>
        <taxon>Bacillota</taxon>
        <taxon>Clostridia</taxon>
        <taxon>Eubacteriales</taxon>
        <taxon>Oscillospiraceae</taxon>
        <taxon>Yanshouia</taxon>
    </lineage>
</organism>
<evidence type="ECO:0000256" key="7">
    <source>
        <dbReference type="ARBA" id="ARBA00022975"/>
    </source>
</evidence>
<evidence type="ECO:0000256" key="2">
    <source>
        <dbReference type="ARBA" id="ARBA00022448"/>
    </source>
</evidence>
<reference evidence="13 14" key="1">
    <citation type="submission" date="2020-08" db="EMBL/GenBank/DDBJ databases">
        <title>Genome public.</title>
        <authorList>
            <person name="Liu C."/>
            <person name="Sun Q."/>
        </authorList>
    </citation>
    <scope>NUCLEOTIDE SEQUENCE [LARGE SCALE GENOMIC DNA]</scope>
    <source>
        <strain evidence="13 14">BX1</strain>
    </source>
</reference>
<feature type="binding site" evidence="11">
    <location>
        <begin position="57"/>
        <end position="60"/>
    </location>
    <ligand>
        <name>FAD</name>
        <dbReference type="ChEBI" id="CHEBI:57692"/>
    </ligand>
</feature>
<protein>
    <recommendedName>
        <fullName evidence="11">Dihydroorotate dehydrogenase B (NAD(+)), electron transfer subunit</fullName>
    </recommendedName>
    <alternativeName>
        <fullName evidence="11">Dihydroorotate oxidase B, electron transfer subunit</fullName>
    </alternativeName>
</protein>
<dbReference type="PROSITE" id="PS51384">
    <property type="entry name" value="FAD_FR"/>
    <property type="match status" value="1"/>
</dbReference>
<evidence type="ECO:0000256" key="8">
    <source>
        <dbReference type="ARBA" id="ARBA00022982"/>
    </source>
</evidence>
<dbReference type="RefSeq" id="WP_262398541.1">
    <property type="nucleotide sequence ID" value="NZ_JACRTB010000001.1"/>
</dbReference>
<keyword evidence="3 11" id="KW-0285">Flavoprotein</keyword>
<comment type="similarity">
    <text evidence="1 11">Belongs to the PyrK family.</text>
</comment>